<feature type="transmembrane region" description="Helical" evidence="2">
    <location>
        <begin position="206"/>
        <end position="226"/>
    </location>
</feature>
<reference evidence="3 4" key="1">
    <citation type="submission" date="2019-02" db="EMBL/GenBank/DDBJ databases">
        <title>Haloarcula mannanilyticum sp. nov., a mannan degrading haloarchaeon isolated from commercial salt.</title>
        <authorList>
            <person name="Enomoto S."/>
            <person name="Shimane Y."/>
            <person name="Kamekura M."/>
            <person name="Ito T."/>
            <person name="Moriya O."/>
            <person name="Ihara K."/>
            <person name="Takahashi-Ando N."/>
            <person name="Fukushima Y."/>
            <person name="Yoshida Y."/>
            <person name="Usama R."/>
            <person name="Takai K."/>
            <person name="Minegishi H."/>
        </authorList>
    </citation>
    <scope>NUCLEOTIDE SEQUENCE [LARGE SCALE GENOMIC DNA]</scope>
    <source>
        <strain evidence="3 4">MD130-1</strain>
    </source>
</reference>
<feature type="transmembrane region" description="Helical" evidence="2">
    <location>
        <begin position="597"/>
        <end position="615"/>
    </location>
</feature>
<keyword evidence="2" id="KW-0472">Membrane</keyword>
<feature type="compositionally biased region" description="Gly residues" evidence="1">
    <location>
        <begin position="353"/>
        <end position="391"/>
    </location>
</feature>
<feature type="transmembrane region" description="Helical" evidence="2">
    <location>
        <begin position="303"/>
        <end position="327"/>
    </location>
</feature>
<feature type="transmembrane region" description="Helical" evidence="2">
    <location>
        <begin position="274"/>
        <end position="296"/>
    </location>
</feature>
<sequence length="671" mass="70455">MSRTVRRFGDRCRRFGKSVFGDRYGYVLWLGLLVTFGLYWRVGIFITDTYTTANTLVAVSNGQLHITETPYTLTLGSQPGLHESGNRLYGRNYGQVLFAAPLVWALQALSVFVTPRLLVLGLWSGTALALVSQLGVLGQRHTDIAERTILWVGSALVGTLFLIGVATATALPDTPLPIAAFQISTMLAAATTGLVLYRLVGLWHDRSVALAAGVAVGIGSSIGFWASLPKRHVLVGLLILTTVYLFARSRVAYANSGFRLGLGFRAGAYLTAGLVTWTHAFEGFFLVTTLALVDLITARRNSLLHLAVVGLALFIGSLPMLVTNYLISGNPVKTPRLLPSVGGANVEFTPDLGGDGGTTDGSGSGGTDGSGSTAGGEGSGGSDSGTSGSGGEASDTGTPIVTPLLGLLDQMKGTVAPAMEFVTRAVSRGINVLATPDRMSQIFLRSGTASGINYAPNSYEAIELTMLESVPLFGAVAALPVVLVRVVHQRIRQWSVLPSRYSPRTQTDMLVTALAAVFTLIYLSRLPLHTQLTVRYILPTVPLIMYGVVRIPAVHEAARDAKRWLAGGYVTSTVGGLILGLGVVAGLDLALGEAVQFHALVNLAGAAICGGAVLGRTLAPDHVPSSAVAVGLALPAGLTTAYLLLSGLVYFQYGPFALDFVRVLATHLPAV</sequence>
<feature type="transmembrane region" description="Helical" evidence="2">
    <location>
        <begin position="534"/>
        <end position="552"/>
    </location>
</feature>
<dbReference type="AlphaFoldDB" id="A0A4C2EHZ7"/>
<feature type="transmembrane region" description="Helical" evidence="2">
    <location>
        <begin position="627"/>
        <end position="651"/>
    </location>
</feature>
<evidence type="ECO:0000313" key="3">
    <source>
        <dbReference type="EMBL" id="GCF14131.1"/>
    </source>
</evidence>
<comment type="caution">
    <text evidence="3">The sequence shown here is derived from an EMBL/GenBank/DDBJ whole genome shotgun (WGS) entry which is preliminary data.</text>
</comment>
<proteinExistence type="predicted"/>
<evidence type="ECO:0000256" key="1">
    <source>
        <dbReference type="SAM" id="MobiDB-lite"/>
    </source>
</evidence>
<feature type="transmembrane region" description="Helical" evidence="2">
    <location>
        <begin position="149"/>
        <end position="171"/>
    </location>
</feature>
<evidence type="ECO:0000256" key="2">
    <source>
        <dbReference type="SAM" id="Phobius"/>
    </source>
</evidence>
<keyword evidence="2" id="KW-1133">Transmembrane helix</keyword>
<keyword evidence="2" id="KW-0812">Transmembrane</keyword>
<name>A0A4C2EHZ7_9EURY</name>
<feature type="transmembrane region" description="Helical" evidence="2">
    <location>
        <begin position="564"/>
        <end position="585"/>
    </location>
</feature>
<evidence type="ECO:0000313" key="4">
    <source>
        <dbReference type="Proteomes" id="UP000304382"/>
    </source>
</evidence>
<feature type="transmembrane region" description="Helical" evidence="2">
    <location>
        <begin position="21"/>
        <end position="40"/>
    </location>
</feature>
<organism evidence="3 4">
    <name type="scientific">Haloarcula mannanilytica</name>
    <dbReference type="NCBI Taxonomy" id="2509225"/>
    <lineage>
        <taxon>Archaea</taxon>
        <taxon>Methanobacteriati</taxon>
        <taxon>Methanobacteriota</taxon>
        <taxon>Stenosarchaea group</taxon>
        <taxon>Halobacteria</taxon>
        <taxon>Halobacteriales</taxon>
        <taxon>Haloarculaceae</taxon>
        <taxon>Haloarcula</taxon>
    </lineage>
</organism>
<feature type="transmembrane region" description="Helical" evidence="2">
    <location>
        <begin position="178"/>
        <end position="200"/>
    </location>
</feature>
<feature type="region of interest" description="Disordered" evidence="1">
    <location>
        <begin position="349"/>
        <end position="396"/>
    </location>
</feature>
<gene>
    <name evidence="3" type="ORF">Harman_20660</name>
</gene>
<accession>A0A4C2EHZ7</accession>
<feature type="transmembrane region" description="Helical" evidence="2">
    <location>
        <begin position="117"/>
        <end position="137"/>
    </location>
</feature>
<feature type="transmembrane region" description="Helical" evidence="2">
    <location>
        <begin position="509"/>
        <end position="528"/>
    </location>
</feature>
<feature type="transmembrane region" description="Helical" evidence="2">
    <location>
        <begin position="233"/>
        <end position="254"/>
    </location>
</feature>
<dbReference type="OrthoDB" id="242535at2157"/>
<dbReference type="EMBL" id="BIXZ01000002">
    <property type="protein sequence ID" value="GCF14131.1"/>
    <property type="molecule type" value="Genomic_DNA"/>
</dbReference>
<dbReference type="Proteomes" id="UP000304382">
    <property type="component" value="Unassembled WGS sequence"/>
</dbReference>
<protein>
    <submittedName>
        <fullName evidence="3">Uncharacterized protein</fullName>
    </submittedName>
</protein>
<dbReference type="RefSeq" id="WP_137683707.1">
    <property type="nucleotide sequence ID" value="NZ_BIXZ01000002.1"/>
</dbReference>
<keyword evidence="4" id="KW-1185">Reference proteome</keyword>